<proteinExistence type="predicted"/>
<organism evidence="1">
    <name type="scientific">Arundo donax</name>
    <name type="common">Giant reed</name>
    <name type="synonym">Donax arundinaceus</name>
    <dbReference type="NCBI Taxonomy" id="35708"/>
    <lineage>
        <taxon>Eukaryota</taxon>
        <taxon>Viridiplantae</taxon>
        <taxon>Streptophyta</taxon>
        <taxon>Embryophyta</taxon>
        <taxon>Tracheophyta</taxon>
        <taxon>Spermatophyta</taxon>
        <taxon>Magnoliopsida</taxon>
        <taxon>Liliopsida</taxon>
        <taxon>Poales</taxon>
        <taxon>Poaceae</taxon>
        <taxon>PACMAD clade</taxon>
        <taxon>Arundinoideae</taxon>
        <taxon>Arundineae</taxon>
        <taxon>Arundo</taxon>
    </lineage>
</organism>
<evidence type="ECO:0000313" key="1">
    <source>
        <dbReference type="EMBL" id="JAE17961.1"/>
    </source>
</evidence>
<name>A0A0A9G5Z5_ARUDO</name>
<reference evidence="1" key="2">
    <citation type="journal article" date="2015" name="Data Brief">
        <title>Shoot transcriptome of the giant reed, Arundo donax.</title>
        <authorList>
            <person name="Barrero R.A."/>
            <person name="Guerrero F.D."/>
            <person name="Moolhuijzen P."/>
            <person name="Goolsby J.A."/>
            <person name="Tidwell J."/>
            <person name="Bellgard S.E."/>
            <person name="Bellgard M.I."/>
        </authorList>
    </citation>
    <scope>NUCLEOTIDE SEQUENCE</scope>
    <source>
        <tissue evidence="1">Shoot tissue taken approximately 20 cm above the soil surface</tissue>
    </source>
</reference>
<sequence length="60" mass="7135">MLHTTVFLTLGIGYPRLHFCLLPFLFSSVWLDRPHDGDPKLTVEFRVFIFYSESRCIRVF</sequence>
<dbReference type="EMBL" id="GBRH01179935">
    <property type="protein sequence ID" value="JAE17961.1"/>
    <property type="molecule type" value="Transcribed_RNA"/>
</dbReference>
<reference evidence="1" key="1">
    <citation type="submission" date="2014-09" db="EMBL/GenBank/DDBJ databases">
        <authorList>
            <person name="Magalhaes I.L.F."/>
            <person name="Oliveira U."/>
            <person name="Santos F.R."/>
            <person name="Vidigal T.H.D.A."/>
            <person name="Brescovit A.D."/>
            <person name="Santos A.J."/>
        </authorList>
    </citation>
    <scope>NUCLEOTIDE SEQUENCE</scope>
    <source>
        <tissue evidence="1">Shoot tissue taken approximately 20 cm above the soil surface</tissue>
    </source>
</reference>
<dbReference type="AlphaFoldDB" id="A0A0A9G5Z5"/>
<protein>
    <submittedName>
        <fullName evidence="1">Uncharacterized protein</fullName>
    </submittedName>
</protein>
<accession>A0A0A9G5Z5</accession>